<organism evidence="4 5">
    <name type="scientific">Kutzneria viridogrisea</name>
    <dbReference type="NCBI Taxonomy" id="47990"/>
    <lineage>
        <taxon>Bacteria</taxon>
        <taxon>Bacillati</taxon>
        <taxon>Actinomycetota</taxon>
        <taxon>Actinomycetes</taxon>
        <taxon>Pseudonocardiales</taxon>
        <taxon>Pseudonocardiaceae</taxon>
        <taxon>Kutzneria</taxon>
    </lineage>
</organism>
<evidence type="ECO:0000259" key="3">
    <source>
        <dbReference type="Pfam" id="PF14016"/>
    </source>
</evidence>
<protein>
    <recommendedName>
        <fullName evidence="3">DUF4232 domain-containing protein</fullName>
    </recommendedName>
</protein>
<dbReference type="Proteomes" id="UP000517916">
    <property type="component" value="Unassembled WGS sequence"/>
</dbReference>
<dbReference type="PROSITE" id="PS51257">
    <property type="entry name" value="PROKAR_LIPOPROTEIN"/>
    <property type="match status" value="1"/>
</dbReference>
<feature type="signal peptide" evidence="2">
    <location>
        <begin position="1"/>
        <end position="24"/>
    </location>
</feature>
<dbReference type="InterPro" id="IPR025326">
    <property type="entry name" value="DUF4232"/>
</dbReference>
<sequence length="205" mass="20014">MTRSIGASLAVGVLAVGVLTTACGARTTNTSADSAATSGSTSSPTTSGSSPASSASGGGDTKSSGPAKCTTADLKVTLGQGDAGAGHAFTPIVFTNTSGKDCTITGYPGVSFVTGDNGSQVGDPATRVQSGGATVTLAPGKQTSADLSRTNVGLYDPAQCAPTEVRGLRVYPPDNTAAVFVPLDGQACSKTVPNQTPLTIKAVGQ</sequence>
<evidence type="ECO:0000256" key="2">
    <source>
        <dbReference type="SAM" id="SignalP"/>
    </source>
</evidence>
<name>A0ABR6BHS5_9PSEU</name>
<feature type="compositionally biased region" description="Low complexity" evidence="1">
    <location>
        <begin position="30"/>
        <end position="55"/>
    </location>
</feature>
<dbReference type="EMBL" id="JACJID010000002">
    <property type="protein sequence ID" value="MBA8926124.1"/>
    <property type="molecule type" value="Genomic_DNA"/>
</dbReference>
<proteinExistence type="predicted"/>
<evidence type="ECO:0000256" key="1">
    <source>
        <dbReference type="SAM" id="MobiDB-lite"/>
    </source>
</evidence>
<evidence type="ECO:0000313" key="5">
    <source>
        <dbReference type="Proteomes" id="UP000517916"/>
    </source>
</evidence>
<dbReference type="Pfam" id="PF14016">
    <property type="entry name" value="DUF4232"/>
    <property type="match status" value="1"/>
</dbReference>
<reference evidence="4 5" key="1">
    <citation type="submission" date="2020-08" db="EMBL/GenBank/DDBJ databases">
        <title>Genomic Encyclopedia of Archaeal and Bacterial Type Strains, Phase II (KMG-II): from individual species to whole genera.</title>
        <authorList>
            <person name="Goeker M."/>
        </authorList>
    </citation>
    <scope>NUCLEOTIDE SEQUENCE [LARGE SCALE GENOMIC DNA]</scope>
    <source>
        <strain evidence="4 5">DSM 43850</strain>
    </source>
</reference>
<feature type="region of interest" description="Disordered" evidence="1">
    <location>
        <begin position="29"/>
        <end position="67"/>
    </location>
</feature>
<feature type="chain" id="PRO_5046854743" description="DUF4232 domain-containing protein" evidence="2">
    <location>
        <begin position="25"/>
        <end position="205"/>
    </location>
</feature>
<keyword evidence="2" id="KW-0732">Signal</keyword>
<dbReference type="RefSeq" id="WP_025360682.1">
    <property type="nucleotide sequence ID" value="NZ_BAAABQ010000009.1"/>
</dbReference>
<feature type="domain" description="DUF4232" evidence="3">
    <location>
        <begin position="69"/>
        <end position="203"/>
    </location>
</feature>
<keyword evidence="5" id="KW-1185">Reference proteome</keyword>
<accession>A0ABR6BHS5</accession>
<comment type="caution">
    <text evidence="4">The sequence shown here is derived from an EMBL/GenBank/DDBJ whole genome shotgun (WGS) entry which is preliminary data.</text>
</comment>
<evidence type="ECO:0000313" key="4">
    <source>
        <dbReference type="EMBL" id="MBA8926124.1"/>
    </source>
</evidence>
<gene>
    <name evidence="4" type="ORF">BC739_003323</name>
</gene>